<dbReference type="Pfam" id="PF04536">
    <property type="entry name" value="TPM_phosphatase"/>
    <property type="match status" value="1"/>
</dbReference>
<feature type="transmembrane region" description="Helical" evidence="2">
    <location>
        <begin position="243"/>
        <end position="264"/>
    </location>
</feature>
<keyword evidence="2" id="KW-0472">Membrane</keyword>
<gene>
    <name evidence="4" type="ORF">J2Z69_002587</name>
</gene>
<comment type="caution">
    <text evidence="4">The sequence shown here is derived from an EMBL/GenBank/DDBJ whole genome shotgun (WGS) entry which is preliminary data.</text>
</comment>
<evidence type="ECO:0000256" key="1">
    <source>
        <dbReference type="SAM" id="MobiDB-lite"/>
    </source>
</evidence>
<evidence type="ECO:0000313" key="5">
    <source>
        <dbReference type="Proteomes" id="UP001519288"/>
    </source>
</evidence>
<proteinExistence type="predicted"/>
<accession>A0ABS4JIL8</accession>
<dbReference type="Proteomes" id="UP001519288">
    <property type="component" value="Unassembled WGS sequence"/>
</dbReference>
<sequence length="303" mass="32284">MNGNRLSSPQVNRALASDFQAATEKHKEVPFAGLLGRRLKQGCPRSLLSAFFTLLFIFAWAAPAWAAVIEIPAPQGDIYVQDFQHLLNQEQKDELNRLGRALEGATKAQVAVLTVPTIGEESVEQYANRALRQYKLGDAKLNNGVLLVVSLSSQQGASQLRIEVGYGLEGAIPDGKAGRILDEVSIPYFQQNKPDQAIIETYKTLYNEVATEYKVQDKLHPESVVLPSPGSSQSGNEGGGISIFWVIIIIGLMAVDFIFFRGFITMTLLSILGRGGRGGGGGGGGFNGGGGGSSGGGGAGRRF</sequence>
<reference evidence="4 5" key="1">
    <citation type="submission" date="2021-03" db="EMBL/GenBank/DDBJ databases">
        <title>Genomic Encyclopedia of Type Strains, Phase IV (KMG-IV): sequencing the most valuable type-strain genomes for metagenomic binning, comparative biology and taxonomic classification.</title>
        <authorList>
            <person name="Goeker M."/>
        </authorList>
    </citation>
    <scope>NUCLEOTIDE SEQUENCE [LARGE SCALE GENOMIC DNA]</scope>
    <source>
        <strain evidence="4 5">DSM 26806</strain>
    </source>
</reference>
<feature type="region of interest" description="Disordered" evidence="1">
    <location>
        <begin position="283"/>
        <end position="303"/>
    </location>
</feature>
<keyword evidence="5" id="KW-1185">Reference proteome</keyword>
<organism evidence="4 5">
    <name type="scientific">Paenibacillus shirakamiensis</name>
    <dbReference type="NCBI Taxonomy" id="1265935"/>
    <lineage>
        <taxon>Bacteria</taxon>
        <taxon>Bacillati</taxon>
        <taxon>Bacillota</taxon>
        <taxon>Bacilli</taxon>
        <taxon>Bacillales</taxon>
        <taxon>Paenibacillaceae</taxon>
        <taxon>Paenibacillus</taxon>
    </lineage>
</organism>
<feature type="transmembrane region" description="Helical" evidence="2">
    <location>
        <begin position="47"/>
        <end position="68"/>
    </location>
</feature>
<dbReference type="InterPro" id="IPR007621">
    <property type="entry name" value="TPM_dom"/>
</dbReference>
<protein>
    <recommendedName>
        <fullName evidence="3">TPM domain-containing protein</fullName>
    </recommendedName>
</protein>
<name>A0ABS4JIL8_9BACL</name>
<keyword evidence="2" id="KW-0812">Transmembrane</keyword>
<dbReference type="PANTHER" id="PTHR30373:SF2">
    <property type="entry name" value="UPF0603 PROTEIN YGCG"/>
    <property type="match status" value="1"/>
</dbReference>
<keyword evidence="2" id="KW-1133">Transmembrane helix</keyword>
<dbReference type="PANTHER" id="PTHR30373">
    <property type="entry name" value="UPF0603 PROTEIN YGCG"/>
    <property type="match status" value="1"/>
</dbReference>
<dbReference type="RefSeq" id="WP_209863070.1">
    <property type="nucleotide sequence ID" value="NZ_JAGGLD010000004.1"/>
</dbReference>
<evidence type="ECO:0000313" key="4">
    <source>
        <dbReference type="EMBL" id="MBP2001542.1"/>
    </source>
</evidence>
<dbReference type="EMBL" id="JAGGLD010000004">
    <property type="protein sequence ID" value="MBP2001542.1"/>
    <property type="molecule type" value="Genomic_DNA"/>
</dbReference>
<evidence type="ECO:0000256" key="2">
    <source>
        <dbReference type="SAM" id="Phobius"/>
    </source>
</evidence>
<evidence type="ECO:0000259" key="3">
    <source>
        <dbReference type="Pfam" id="PF04536"/>
    </source>
</evidence>
<feature type="domain" description="TPM" evidence="3">
    <location>
        <begin position="80"/>
        <end position="206"/>
    </location>
</feature>
<dbReference type="Gene3D" id="3.10.310.50">
    <property type="match status" value="1"/>
</dbReference>